<proteinExistence type="predicted"/>
<reference evidence="1 2" key="1">
    <citation type="submission" date="2021-04" db="EMBL/GenBank/DDBJ databases">
        <authorList>
            <person name="Vanwijnsberghe S."/>
        </authorList>
    </citation>
    <scope>NUCLEOTIDE SEQUENCE [LARGE SCALE GENOMIC DNA]</scope>
    <source>
        <strain evidence="1 2">LMG 32171</strain>
    </source>
</reference>
<accession>A0ABN7QRG1</accession>
<name>A0ABN7QRG1_9BURK</name>
<gene>
    <name evidence="1" type="ORF">R54767_04023</name>
</gene>
<evidence type="ECO:0000313" key="1">
    <source>
        <dbReference type="EMBL" id="CAG4913654.1"/>
    </source>
</evidence>
<dbReference type="EMBL" id="CAJQYY010000025">
    <property type="protein sequence ID" value="CAG4913654.1"/>
    <property type="molecule type" value="Genomic_DNA"/>
</dbReference>
<comment type="caution">
    <text evidence="1">The sequence shown here is derived from an EMBL/GenBank/DDBJ whole genome shotgun (WGS) entry which is preliminary data.</text>
</comment>
<keyword evidence="2" id="KW-1185">Reference proteome</keyword>
<dbReference type="Proteomes" id="UP000789752">
    <property type="component" value="Unassembled WGS sequence"/>
</dbReference>
<organism evidence="1 2">
    <name type="scientific">Paraburkholderia gardini</name>
    <dbReference type="NCBI Taxonomy" id="2823469"/>
    <lineage>
        <taxon>Bacteria</taxon>
        <taxon>Pseudomonadati</taxon>
        <taxon>Pseudomonadota</taxon>
        <taxon>Betaproteobacteria</taxon>
        <taxon>Burkholderiales</taxon>
        <taxon>Burkholderiaceae</taxon>
        <taxon>Paraburkholderia</taxon>
    </lineage>
</organism>
<sequence length="92" mass="9859">MRPSGHLTPDKPRSSLKELGTLICKRDPAVVSRHNERLHAEMAANSQGTVRQSLIPGLNAGFLSASHHGPRDQLFLSRASKGSTATDAYSPA</sequence>
<protein>
    <submittedName>
        <fullName evidence="1">Uncharacterized protein</fullName>
    </submittedName>
</protein>
<evidence type="ECO:0000313" key="2">
    <source>
        <dbReference type="Proteomes" id="UP000789752"/>
    </source>
</evidence>